<dbReference type="EMBL" id="QRCM01000001">
    <property type="protein sequence ID" value="TXG89494.1"/>
    <property type="molecule type" value="Genomic_DNA"/>
</dbReference>
<dbReference type="GO" id="GO:0004519">
    <property type="term" value="F:endonuclease activity"/>
    <property type="evidence" value="ECO:0007669"/>
    <property type="project" value="UniProtKB-KW"/>
</dbReference>
<dbReference type="GO" id="GO:0003676">
    <property type="term" value="F:nucleic acid binding"/>
    <property type="evidence" value="ECO:0007669"/>
    <property type="project" value="InterPro"/>
</dbReference>
<dbReference type="SMART" id="SM00507">
    <property type="entry name" value="HNHc"/>
    <property type="match status" value="1"/>
</dbReference>
<keyword evidence="2" id="KW-0378">Hydrolase</keyword>
<dbReference type="AlphaFoldDB" id="A0A6P2C9Q7"/>
<keyword evidence="2" id="KW-0540">Nuclease</keyword>
<evidence type="ECO:0000313" key="2">
    <source>
        <dbReference type="EMBL" id="TXG89494.1"/>
    </source>
</evidence>
<evidence type="ECO:0000313" key="3">
    <source>
        <dbReference type="Proteomes" id="UP000471120"/>
    </source>
</evidence>
<dbReference type="Gene3D" id="1.10.30.50">
    <property type="match status" value="1"/>
</dbReference>
<protein>
    <submittedName>
        <fullName evidence="2">HNH endonuclease</fullName>
    </submittedName>
</protein>
<comment type="caution">
    <text evidence="2">The sequence shown here is derived from an EMBL/GenBank/DDBJ whole genome shotgun (WGS) entry which is preliminary data.</text>
</comment>
<sequence length="180" mass="19797">MARTSPTAITARTWMNTHVRVIGVAYDDIDVVPAPRAIVLVTEELAVTVVEHSPRFVVRSQHVAIPLPHTVQLVDYVHVPTRPVVDDDSRATFAAILARDRHRCAYCGRGGARTVDHVHPKSRGGGETFGNLVAACAACNGRKANRTPEEAGMPLLWVPRAPRDDHKRQRAIWRELAPAP</sequence>
<dbReference type="Pfam" id="PF01844">
    <property type="entry name" value="HNH"/>
    <property type="match status" value="1"/>
</dbReference>
<dbReference type="CDD" id="cd00085">
    <property type="entry name" value="HNHc"/>
    <property type="match status" value="1"/>
</dbReference>
<accession>A0A6P2C9Q7</accession>
<reference evidence="2 3" key="1">
    <citation type="submission" date="2018-07" db="EMBL/GenBank/DDBJ databases">
        <title>Genome sequence of Rhodococcus rhodnii ATCC 35071 from Rhodnius prolixus.</title>
        <authorList>
            <person name="Patel V."/>
            <person name="Vogel K.J."/>
        </authorList>
    </citation>
    <scope>NUCLEOTIDE SEQUENCE [LARGE SCALE GENOMIC DNA]</scope>
    <source>
        <strain evidence="2 3">ATCC 35071</strain>
    </source>
</reference>
<name>A0A6P2C9Q7_9NOCA</name>
<dbReference type="PANTHER" id="PTHR33877">
    <property type="entry name" value="SLL1193 PROTEIN"/>
    <property type="match status" value="1"/>
</dbReference>
<dbReference type="RefSeq" id="WP_010838075.1">
    <property type="nucleotide sequence ID" value="NZ_QRCM01000001.1"/>
</dbReference>
<dbReference type="GO" id="GO:0008270">
    <property type="term" value="F:zinc ion binding"/>
    <property type="evidence" value="ECO:0007669"/>
    <property type="project" value="InterPro"/>
</dbReference>
<evidence type="ECO:0000259" key="1">
    <source>
        <dbReference type="SMART" id="SM00507"/>
    </source>
</evidence>
<dbReference type="InterPro" id="IPR002711">
    <property type="entry name" value="HNH"/>
</dbReference>
<dbReference type="InterPro" id="IPR052892">
    <property type="entry name" value="NA-targeting_endonuclease"/>
</dbReference>
<proteinExistence type="predicted"/>
<keyword evidence="2" id="KW-0255">Endonuclease</keyword>
<dbReference type="InterPro" id="IPR003615">
    <property type="entry name" value="HNH_nuc"/>
</dbReference>
<dbReference type="Proteomes" id="UP000471120">
    <property type="component" value="Unassembled WGS sequence"/>
</dbReference>
<gene>
    <name evidence="2" type="ORF">DW322_03715</name>
</gene>
<feature type="domain" description="HNH nuclease" evidence="1">
    <location>
        <begin position="91"/>
        <end position="141"/>
    </location>
</feature>
<dbReference type="PANTHER" id="PTHR33877:SF2">
    <property type="entry name" value="OS07G0170200 PROTEIN"/>
    <property type="match status" value="1"/>
</dbReference>
<organism evidence="2 3">
    <name type="scientific">Rhodococcus rhodnii</name>
    <dbReference type="NCBI Taxonomy" id="38312"/>
    <lineage>
        <taxon>Bacteria</taxon>
        <taxon>Bacillati</taxon>
        <taxon>Actinomycetota</taxon>
        <taxon>Actinomycetes</taxon>
        <taxon>Mycobacteriales</taxon>
        <taxon>Nocardiaceae</taxon>
        <taxon>Rhodococcus</taxon>
    </lineage>
</organism>